<keyword evidence="3" id="KW-1185">Reference proteome</keyword>
<evidence type="ECO:0000313" key="3">
    <source>
        <dbReference type="Proteomes" id="UP000188602"/>
    </source>
</evidence>
<reference evidence="2 3" key="1">
    <citation type="submission" date="2016-10" db="EMBL/GenBank/DDBJ databases">
        <title>Rodentibacter gen. nov. and new species.</title>
        <authorList>
            <person name="Christensen H."/>
        </authorList>
    </citation>
    <scope>NUCLEOTIDE SEQUENCE [LARGE SCALE GENOMIC DNA]</scope>
    <source>
        <strain evidence="2 3">Ac151</strain>
    </source>
</reference>
<sequence length="315" mass="37341">MFHPFFSDLNSRDNPQEGLFWHNPNFTPNPDTYRYYAIVDGVRSFILPQLCESEGRTDSLYKGELKNQMDTNAPYLTQLTVSDRETADFTRLLFTQAEKIWFGCWDINPAIFVRTKRNFDEVHYHLRKFTHLYQEETDKWYFFRFYDPRVLVPYLNYIANDPARLASFFGVKEGESIIESFAARIENRFYIFSLENLPETILPVAVTYDDYLKSCFEEIEKEQFLNKLLKIITTEFPERKILAPDIEKYFHNTLELGFKLEGSIINLVKSLCYLSGDMMKLKNYQYELKKEYGSDLSEAEIGELLYEKARLSTQH</sequence>
<dbReference type="STRING" id="1907939.BKL49_09170"/>
<dbReference type="InterPro" id="IPR025391">
    <property type="entry name" value="DUF4123"/>
</dbReference>
<evidence type="ECO:0000259" key="1">
    <source>
        <dbReference type="Pfam" id="PF13503"/>
    </source>
</evidence>
<organism evidence="2 3">
    <name type="scientific">Rodentibacter myodis</name>
    <dbReference type="NCBI Taxonomy" id="1907939"/>
    <lineage>
        <taxon>Bacteria</taxon>
        <taxon>Pseudomonadati</taxon>
        <taxon>Pseudomonadota</taxon>
        <taxon>Gammaproteobacteria</taxon>
        <taxon>Pasteurellales</taxon>
        <taxon>Pasteurellaceae</taxon>
        <taxon>Rodentibacter</taxon>
    </lineage>
</organism>
<gene>
    <name evidence="2" type="ORF">BKL49_09170</name>
</gene>
<evidence type="ECO:0000313" key="2">
    <source>
        <dbReference type="EMBL" id="OOF57350.1"/>
    </source>
</evidence>
<dbReference type="Proteomes" id="UP000188602">
    <property type="component" value="Unassembled WGS sequence"/>
</dbReference>
<dbReference type="AlphaFoldDB" id="A0A1V3JKL7"/>
<dbReference type="Pfam" id="PF13503">
    <property type="entry name" value="DUF4123"/>
    <property type="match status" value="1"/>
</dbReference>
<feature type="domain" description="DUF4123" evidence="1">
    <location>
        <begin position="35"/>
        <end position="156"/>
    </location>
</feature>
<dbReference type="EMBL" id="MLHQ01000025">
    <property type="protein sequence ID" value="OOF57350.1"/>
    <property type="molecule type" value="Genomic_DNA"/>
</dbReference>
<protein>
    <recommendedName>
        <fullName evidence="1">DUF4123 domain-containing protein</fullName>
    </recommendedName>
</protein>
<comment type="caution">
    <text evidence="2">The sequence shown here is derived from an EMBL/GenBank/DDBJ whole genome shotgun (WGS) entry which is preliminary data.</text>
</comment>
<accession>A0A1V3JKL7</accession>
<proteinExistence type="predicted"/>
<name>A0A1V3JKL7_9PAST</name>